<gene>
    <name evidence="1" type="ORF">B0H15DRAFT_789043</name>
</gene>
<organism evidence="1 2">
    <name type="scientific">Mycena belliarum</name>
    <dbReference type="NCBI Taxonomy" id="1033014"/>
    <lineage>
        <taxon>Eukaryota</taxon>
        <taxon>Fungi</taxon>
        <taxon>Dikarya</taxon>
        <taxon>Basidiomycota</taxon>
        <taxon>Agaricomycotina</taxon>
        <taxon>Agaricomycetes</taxon>
        <taxon>Agaricomycetidae</taxon>
        <taxon>Agaricales</taxon>
        <taxon>Marasmiineae</taxon>
        <taxon>Mycenaceae</taxon>
        <taxon>Mycena</taxon>
    </lineage>
</organism>
<evidence type="ECO:0008006" key="3">
    <source>
        <dbReference type="Google" id="ProtNLM"/>
    </source>
</evidence>
<proteinExistence type="predicted"/>
<dbReference type="EMBL" id="JARJCN010000067">
    <property type="protein sequence ID" value="KAJ7078293.1"/>
    <property type="molecule type" value="Genomic_DNA"/>
</dbReference>
<dbReference type="AlphaFoldDB" id="A0AAD6TX07"/>
<sequence length="110" mass="12331">MEQVACPTSERLGLRFDLPKFQLVHFVSPWRHTSHYRPIPVTFAGITIPASVTAKLLGVVLDHKLSFRQHVELAQGRGTKAMLALSRISTPTFGLPHSYVRQLFQTVVVP</sequence>
<protein>
    <recommendedName>
        <fullName evidence="3">Reverse transcriptase</fullName>
    </recommendedName>
</protein>
<reference evidence="1" key="1">
    <citation type="submission" date="2023-03" db="EMBL/GenBank/DDBJ databases">
        <title>Massive genome expansion in bonnet fungi (Mycena s.s.) driven by repeated elements and novel gene families across ecological guilds.</title>
        <authorList>
            <consortium name="Lawrence Berkeley National Laboratory"/>
            <person name="Harder C.B."/>
            <person name="Miyauchi S."/>
            <person name="Viragh M."/>
            <person name="Kuo A."/>
            <person name="Thoen E."/>
            <person name="Andreopoulos B."/>
            <person name="Lu D."/>
            <person name="Skrede I."/>
            <person name="Drula E."/>
            <person name="Henrissat B."/>
            <person name="Morin E."/>
            <person name="Kohler A."/>
            <person name="Barry K."/>
            <person name="LaButti K."/>
            <person name="Morin E."/>
            <person name="Salamov A."/>
            <person name="Lipzen A."/>
            <person name="Mereny Z."/>
            <person name="Hegedus B."/>
            <person name="Baldrian P."/>
            <person name="Stursova M."/>
            <person name="Weitz H."/>
            <person name="Taylor A."/>
            <person name="Grigoriev I.V."/>
            <person name="Nagy L.G."/>
            <person name="Martin F."/>
            <person name="Kauserud H."/>
        </authorList>
    </citation>
    <scope>NUCLEOTIDE SEQUENCE</scope>
    <source>
        <strain evidence="1">CBHHK173m</strain>
    </source>
</reference>
<keyword evidence="2" id="KW-1185">Reference proteome</keyword>
<accession>A0AAD6TX07</accession>
<feature type="non-terminal residue" evidence="1">
    <location>
        <position position="110"/>
    </location>
</feature>
<evidence type="ECO:0000313" key="1">
    <source>
        <dbReference type="EMBL" id="KAJ7078293.1"/>
    </source>
</evidence>
<name>A0AAD6TX07_9AGAR</name>
<dbReference type="Proteomes" id="UP001222325">
    <property type="component" value="Unassembled WGS sequence"/>
</dbReference>
<comment type="caution">
    <text evidence="1">The sequence shown here is derived from an EMBL/GenBank/DDBJ whole genome shotgun (WGS) entry which is preliminary data.</text>
</comment>
<evidence type="ECO:0000313" key="2">
    <source>
        <dbReference type="Proteomes" id="UP001222325"/>
    </source>
</evidence>